<evidence type="ECO:0000313" key="3">
    <source>
        <dbReference type="Proteomes" id="UP000069902"/>
    </source>
</evidence>
<dbReference type="InParanoid" id="A0A0U5CMP2"/>
<organism evidence="2 3">
    <name type="scientific">Candidatus Protochlamydia naegleriophila</name>
    <dbReference type="NCBI Taxonomy" id="389348"/>
    <lineage>
        <taxon>Bacteria</taxon>
        <taxon>Pseudomonadati</taxon>
        <taxon>Chlamydiota</taxon>
        <taxon>Chlamydiia</taxon>
        <taxon>Parachlamydiales</taxon>
        <taxon>Parachlamydiaceae</taxon>
        <taxon>Candidatus Protochlamydia</taxon>
    </lineage>
</organism>
<dbReference type="Proteomes" id="UP000069902">
    <property type="component" value="Chromosome cPNK"/>
</dbReference>
<reference evidence="3" key="1">
    <citation type="submission" date="2015-09" db="EMBL/GenBank/DDBJ databases">
        <authorList>
            <person name="Bertelli C."/>
        </authorList>
    </citation>
    <scope>NUCLEOTIDE SEQUENCE [LARGE SCALE GENOMIC DNA]</scope>
    <source>
        <strain evidence="3">KNic</strain>
    </source>
</reference>
<accession>A0A0U5CMP2</accession>
<sequence>MQVPFSLSNSPPILQFLESKDESVLKLGTDEQGRVCLQLAHKGLWTWFLTRILKLKNYQLETIVHYIRDNRTEFDQLALPRNNRIDDFYRILNGKIGRYNRAHVRQTPIQELFIRLHSPLISLPPLENEQRVQENEELPPAAPSPTVSLSLQQISPSTPVFHQQNLLQFYLNQYARLEDLKAHLAREPENGQVGQKILAIENSDLSNIEALLTIRHGVKPSLNAIAQELGSSLATTRGILIGQTYKQAVLDHALKLVEILKPLQDLPEPYHAILAELKQIQAPFTLTDLANRLDVSHQDLLDQLFHLLAIACKDSSFERSFCDYQETLNRAICERLHITHEEMRQWLLDLESETKLEDQLSRLSHAAIQLNQAFPIDELPLFLREVEAHLDQFKTPSQLIKLQQILSYLHQHPTISDQTEEWKLSIQNSIGAILMQMNRSQQKTLMQLVDYWDGLENIRQQIPQAFYYQTAQSPSAVDLTTGTLTSKVAYLQSRAFHQAAVLNTHLARLENMTSLNGDDFENLLQDILPSLREVFIQIVTLEAKEDYVQHLLSAVEEGNTLSTPLKQQLEKILERDGYVGYDYRKRVLAFKRNRRIQGRSQALNFNVAELLQSASSRNLLKTSRDTINAQNEASETASEIAIENYATLLEGTRRGLKLMIAKLQKVYERQGLRLDALAEKKSINLPFYYHATDLEAALSIMQTGIEAVESTSGYGAFFSSQPEFRYSHICLGLPKSVEFSSDAHTFINNQSAPEVITEKTVVWAGLEKWIPIHPQLAKLKQELMDSLQLAMRESFEEAEPLLGRERVLQLKHRLLKNFEQSAFFRAEQLGNDTIQWNLNYRHLGVNKTPTGETIVINSTTKFKEWAKEIIKTSFSQHPLPKNLRLLDMVFKESLLKALEKDVKRLYQTNPEKEDFSREGKLNKSTSISIIAPDDDEILKDIYRRRRKSEKRTNEAVEYHSISQVKQRFTQAGMDVDNIDFIPLTEQLIEKDLLDSIDTTFPKAWMDLPQR</sequence>
<keyword evidence="3" id="KW-1185">Reference proteome</keyword>
<dbReference type="STRING" id="389348.PNK_0231"/>
<protein>
    <submittedName>
        <fullName evidence="2">Uncharacterized protein</fullName>
    </submittedName>
</protein>
<evidence type="ECO:0000313" key="2">
    <source>
        <dbReference type="EMBL" id="CUI15868.1"/>
    </source>
</evidence>
<dbReference type="PATRIC" id="fig|389348.3.peg.263"/>
<gene>
    <name evidence="2" type="ORF">PNK_0231</name>
</gene>
<proteinExistence type="predicted"/>
<dbReference type="RefSeq" id="WP_059059778.1">
    <property type="nucleotide sequence ID" value="NZ_LN879502.1"/>
</dbReference>
<dbReference type="EMBL" id="LN879502">
    <property type="protein sequence ID" value="CUI15868.1"/>
    <property type="molecule type" value="Genomic_DNA"/>
</dbReference>
<dbReference type="KEGG" id="pnl:PNK_0231"/>
<feature type="region of interest" description="Disordered" evidence="1">
    <location>
        <begin position="129"/>
        <end position="148"/>
    </location>
</feature>
<evidence type="ECO:0000256" key="1">
    <source>
        <dbReference type="SAM" id="MobiDB-lite"/>
    </source>
</evidence>
<name>A0A0U5CMP2_9BACT</name>
<dbReference type="AlphaFoldDB" id="A0A0U5CMP2"/>